<name>A0A239PUY5_9PROT</name>
<protein>
    <submittedName>
        <fullName evidence="8">Membrane protein involved in the export of O-antigen and teichoic acid</fullName>
    </submittedName>
</protein>
<evidence type="ECO:0000313" key="9">
    <source>
        <dbReference type="Proteomes" id="UP000198346"/>
    </source>
</evidence>
<evidence type="ECO:0000256" key="7">
    <source>
        <dbReference type="SAM" id="Phobius"/>
    </source>
</evidence>
<dbReference type="Proteomes" id="UP000198346">
    <property type="component" value="Unassembled WGS sequence"/>
</dbReference>
<evidence type="ECO:0000256" key="6">
    <source>
        <dbReference type="ARBA" id="ARBA00023136"/>
    </source>
</evidence>
<sequence>MVEPGESKSASDAIRTIADRLPAPVRAVTRHGATMMISFMGARNAVRLGSNLVLTRLLTPEAFGVVGVIVSVNYVLNMLSDMGFTAYLVRHKREDPRFLSVIWTIRLARSLVMSLILLLGAGLFASFFNDPQLAPAIAASAGLPVLGALTSLAPTVALRHQRVPRISFIEFVEHVLGVLVTIAAAVWLRSYWAIILGMYFNVLVRIYASYRLFDPLRIGLAFDQEIARDMWRFARIIIPSSIITLILMQTDKIFMARYFPMAELGLFMLAVSLAEMATQVTGQYNARILYPLLAKAERREGDDPARHYYASRRRLFLFFAFGLGGLIAGGELVIRLLFDDRYLGAAFYLSIVAIRPLLKLTVAPAERFLVAKGYVKATLHANIVRLIWFAALGPAAYVTLGPVGVVAALMTAEAPVAVYNWIRLRRYGALNWREEGWLALAAALGAVLGYAANAGVNALIGRGVIPAF</sequence>
<accession>A0A239PUY5</accession>
<feature type="transmembrane region" description="Helical" evidence="7">
    <location>
        <begin position="315"/>
        <end position="336"/>
    </location>
</feature>
<feature type="transmembrane region" description="Helical" evidence="7">
    <location>
        <begin position="233"/>
        <end position="250"/>
    </location>
</feature>
<dbReference type="InterPro" id="IPR050833">
    <property type="entry name" value="Poly_Biosynth_Transport"/>
</dbReference>
<comment type="similarity">
    <text evidence="2">Belongs to the polysaccharide synthase family.</text>
</comment>
<comment type="subcellular location">
    <subcellularLocation>
        <location evidence="1">Cell membrane</location>
        <topology evidence="1">Multi-pass membrane protein</topology>
    </subcellularLocation>
</comment>
<dbReference type="PANTHER" id="PTHR30250:SF10">
    <property type="entry name" value="LIPOPOLYSACCHARIDE BIOSYNTHESIS PROTEIN WZXC"/>
    <property type="match status" value="1"/>
</dbReference>
<dbReference type="RefSeq" id="WP_089412487.1">
    <property type="nucleotide sequence ID" value="NZ_FZQA01000004.1"/>
</dbReference>
<evidence type="ECO:0000256" key="3">
    <source>
        <dbReference type="ARBA" id="ARBA00022475"/>
    </source>
</evidence>
<dbReference type="EMBL" id="FZQA01000004">
    <property type="protein sequence ID" value="SNT74111.1"/>
    <property type="molecule type" value="Genomic_DNA"/>
</dbReference>
<evidence type="ECO:0000256" key="4">
    <source>
        <dbReference type="ARBA" id="ARBA00022692"/>
    </source>
</evidence>
<evidence type="ECO:0000256" key="2">
    <source>
        <dbReference type="ARBA" id="ARBA00007430"/>
    </source>
</evidence>
<dbReference type="Pfam" id="PF13440">
    <property type="entry name" value="Polysacc_synt_3"/>
    <property type="match status" value="1"/>
</dbReference>
<feature type="transmembrane region" description="Helical" evidence="7">
    <location>
        <begin position="436"/>
        <end position="460"/>
    </location>
</feature>
<feature type="transmembrane region" description="Helical" evidence="7">
    <location>
        <begin position="379"/>
        <end position="397"/>
    </location>
</feature>
<evidence type="ECO:0000256" key="1">
    <source>
        <dbReference type="ARBA" id="ARBA00004651"/>
    </source>
</evidence>
<keyword evidence="4 7" id="KW-0812">Transmembrane</keyword>
<feature type="transmembrane region" description="Helical" evidence="7">
    <location>
        <begin position="134"/>
        <end position="156"/>
    </location>
</feature>
<organism evidence="8 9">
    <name type="scientific">Amphiplicatus metriothermophilus</name>
    <dbReference type="NCBI Taxonomy" id="1519374"/>
    <lineage>
        <taxon>Bacteria</taxon>
        <taxon>Pseudomonadati</taxon>
        <taxon>Pseudomonadota</taxon>
        <taxon>Alphaproteobacteria</taxon>
        <taxon>Parvularculales</taxon>
        <taxon>Parvularculaceae</taxon>
        <taxon>Amphiplicatus</taxon>
    </lineage>
</organism>
<dbReference type="GO" id="GO:0005886">
    <property type="term" value="C:plasma membrane"/>
    <property type="evidence" value="ECO:0007669"/>
    <property type="project" value="UniProtKB-SubCell"/>
</dbReference>
<dbReference type="OrthoDB" id="7605542at2"/>
<reference evidence="8 9" key="1">
    <citation type="submission" date="2017-07" db="EMBL/GenBank/DDBJ databases">
        <authorList>
            <person name="Sun Z.S."/>
            <person name="Albrecht U."/>
            <person name="Echele G."/>
            <person name="Lee C.C."/>
        </authorList>
    </citation>
    <scope>NUCLEOTIDE SEQUENCE [LARGE SCALE GENOMIC DNA]</scope>
    <source>
        <strain evidence="8 9">CGMCC 1.12710</strain>
    </source>
</reference>
<evidence type="ECO:0000313" key="8">
    <source>
        <dbReference type="EMBL" id="SNT74111.1"/>
    </source>
</evidence>
<feature type="transmembrane region" description="Helical" evidence="7">
    <location>
        <begin position="168"/>
        <end position="188"/>
    </location>
</feature>
<proteinExistence type="inferred from homology"/>
<feature type="transmembrane region" description="Helical" evidence="7">
    <location>
        <begin position="342"/>
        <end position="358"/>
    </location>
</feature>
<evidence type="ECO:0000256" key="5">
    <source>
        <dbReference type="ARBA" id="ARBA00022989"/>
    </source>
</evidence>
<keyword evidence="3" id="KW-1003">Cell membrane</keyword>
<feature type="transmembrane region" description="Helical" evidence="7">
    <location>
        <begin position="256"/>
        <end position="274"/>
    </location>
</feature>
<feature type="transmembrane region" description="Helical" evidence="7">
    <location>
        <begin position="62"/>
        <end position="89"/>
    </location>
</feature>
<feature type="transmembrane region" description="Helical" evidence="7">
    <location>
        <begin position="110"/>
        <end position="128"/>
    </location>
</feature>
<feature type="transmembrane region" description="Helical" evidence="7">
    <location>
        <begin position="194"/>
        <end position="213"/>
    </location>
</feature>
<keyword evidence="5 7" id="KW-1133">Transmembrane helix</keyword>
<keyword evidence="9" id="KW-1185">Reference proteome</keyword>
<dbReference type="PANTHER" id="PTHR30250">
    <property type="entry name" value="PST FAMILY PREDICTED COLANIC ACID TRANSPORTER"/>
    <property type="match status" value="1"/>
</dbReference>
<gene>
    <name evidence="8" type="ORF">SAMN06297382_2017</name>
</gene>
<dbReference type="AlphaFoldDB" id="A0A239PUY5"/>
<keyword evidence="6 7" id="KW-0472">Membrane</keyword>